<evidence type="ECO:0000259" key="3">
    <source>
        <dbReference type="Pfam" id="PF13731"/>
    </source>
</evidence>
<dbReference type="Proteomes" id="UP000051658">
    <property type="component" value="Unassembled WGS sequence"/>
</dbReference>
<feature type="domain" description="WxL" evidence="3">
    <location>
        <begin position="29"/>
        <end position="266"/>
    </location>
</feature>
<evidence type="ECO:0000256" key="2">
    <source>
        <dbReference type="SAM" id="SignalP"/>
    </source>
</evidence>
<feature type="chain" id="PRO_5006418017" description="WxL domain-containing protein" evidence="2">
    <location>
        <begin position="28"/>
        <end position="268"/>
    </location>
</feature>
<comment type="caution">
    <text evidence="4">The sequence shown here is derived from an EMBL/GenBank/DDBJ whole genome shotgun (WGS) entry which is preliminary data.</text>
</comment>
<evidence type="ECO:0000313" key="4">
    <source>
        <dbReference type="EMBL" id="KRN57881.1"/>
    </source>
</evidence>
<keyword evidence="2" id="KW-0732">Signal</keyword>
<dbReference type="PATRIC" id="fig|1449336.4.peg.1161"/>
<dbReference type="EMBL" id="JQBS01000001">
    <property type="protein sequence ID" value="KRN57881.1"/>
    <property type="molecule type" value="Genomic_DNA"/>
</dbReference>
<dbReference type="AlphaFoldDB" id="A0A0R2HYL2"/>
<feature type="region of interest" description="Disordered" evidence="1">
    <location>
        <begin position="44"/>
        <end position="64"/>
    </location>
</feature>
<evidence type="ECO:0000256" key="1">
    <source>
        <dbReference type="SAM" id="MobiDB-lite"/>
    </source>
</evidence>
<accession>A0A0R2HYL2</accession>
<dbReference type="Pfam" id="PF13731">
    <property type="entry name" value="WxL"/>
    <property type="match status" value="1"/>
</dbReference>
<reference evidence="4 5" key="1">
    <citation type="journal article" date="2015" name="Genome Announc.">
        <title>Expanding the biotechnology potential of lactobacilli through comparative genomics of 213 strains and associated genera.</title>
        <authorList>
            <person name="Sun Z."/>
            <person name="Harris H.M."/>
            <person name="McCann A."/>
            <person name="Guo C."/>
            <person name="Argimon S."/>
            <person name="Zhang W."/>
            <person name="Yang X."/>
            <person name="Jeffery I.B."/>
            <person name="Cooney J.C."/>
            <person name="Kagawa T.F."/>
            <person name="Liu W."/>
            <person name="Song Y."/>
            <person name="Salvetti E."/>
            <person name="Wrobel A."/>
            <person name="Rasinkangas P."/>
            <person name="Parkhill J."/>
            <person name="Rea M.C."/>
            <person name="O'Sullivan O."/>
            <person name="Ritari J."/>
            <person name="Douillard F.P."/>
            <person name="Paul Ross R."/>
            <person name="Yang R."/>
            <person name="Briner A.E."/>
            <person name="Felis G.E."/>
            <person name="de Vos W.M."/>
            <person name="Barrangou R."/>
            <person name="Klaenhammer T.R."/>
            <person name="Caufield P.W."/>
            <person name="Cui Y."/>
            <person name="Zhang H."/>
            <person name="O'Toole P.W."/>
        </authorList>
    </citation>
    <scope>NUCLEOTIDE SEQUENCE [LARGE SCALE GENOMIC DNA]</scope>
    <source>
        <strain evidence="4 5">DSM 20623</strain>
    </source>
</reference>
<proteinExistence type="predicted"/>
<sequence>MKATKLSVITLAITIILAGIVPITADAETTKTADTTGKVQFKAPIDPSGPVIKPGSKDEEVVPETGNKTTGALRLDHVPSIDFGIVEARAQAQTFESNNEKLVETKEGISTNLYSPNFIQVTDERGVDGDWKVTVAGTVFAAQTGEKLPNTKISIKEKSSFNNVYDFLTTPDTSDRIEAFSGALDISNDGTAKEVLKTKAGKHTSGSKTSLVFNKDYTLASLPNYEAPNAENTKGKNAGIVLEKPLSDTVTIDVQYTSTLTWTLSSAL</sequence>
<dbReference type="GeneID" id="89589643"/>
<gene>
    <name evidence="4" type="ORF">IV74_GL001136</name>
</gene>
<dbReference type="RefSeq" id="WP_034568358.1">
    <property type="nucleotide sequence ID" value="NZ_JQBS01000001.1"/>
</dbReference>
<feature type="signal peptide" evidence="2">
    <location>
        <begin position="1"/>
        <end position="27"/>
    </location>
</feature>
<keyword evidence="5" id="KW-1185">Reference proteome</keyword>
<protein>
    <recommendedName>
        <fullName evidence="3">WxL domain-containing protein</fullName>
    </recommendedName>
</protein>
<evidence type="ECO:0000313" key="5">
    <source>
        <dbReference type="Proteomes" id="UP000051658"/>
    </source>
</evidence>
<name>A0A0R2HYL2_CARDV</name>
<organism evidence="4 5">
    <name type="scientific">Carnobacterium divergens DSM 20623</name>
    <dbReference type="NCBI Taxonomy" id="1449336"/>
    <lineage>
        <taxon>Bacteria</taxon>
        <taxon>Bacillati</taxon>
        <taxon>Bacillota</taxon>
        <taxon>Bacilli</taxon>
        <taxon>Lactobacillales</taxon>
        <taxon>Carnobacteriaceae</taxon>
        <taxon>Carnobacterium</taxon>
    </lineage>
</organism>
<dbReference type="InterPro" id="IPR027994">
    <property type="entry name" value="WxL_dom"/>
</dbReference>